<keyword evidence="4" id="KW-0540">Nuclease</keyword>
<dbReference type="GO" id="GO:0004519">
    <property type="term" value="F:endonuclease activity"/>
    <property type="evidence" value="ECO:0007669"/>
    <property type="project" value="UniProtKB-KW"/>
</dbReference>
<comment type="caution">
    <text evidence="4">The sequence shown here is derived from an EMBL/GenBank/DDBJ whole genome shotgun (WGS) entry which is preliminary data.</text>
</comment>
<dbReference type="InterPro" id="IPR005135">
    <property type="entry name" value="Endo/exonuclease/phosphatase"/>
</dbReference>
<feature type="transmembrane region" description="Helical" evidence="2">
    <location>
        <begin position="58"/>
        <end position="80"/>
    </location>
</feature>
<organism evidence="4 5">
    <name type="scientific">Bifidobacterium pseudolongum subsp. globosum</name>
    <dbReference type="NCBI Taxonomy" id="1690"/>
    <lineage>
        <taxon>Bacteria</taxon>
        <taxon>Bacillati</taxon>
        <taxon>Actinomycetota</taxon>
        <taxon>Actinomycetes</taxon>
        <taxon>Bifidobacteriales</taxon>
        <taxon>Bifidobacteriaceae</taxon>
        <taxon>Bifidobacterium</taxon>
    </lineage>
</organism>
<dbReference type="Gene3D" id="3.60.10.10">
    <property type="entry name" value="Endonuclease/exonuclease/phosphatase"/>
    <property type="match status" value="1"/>
</dbReference>
<feature type="region of interest" description="Disordered" evidence="1">
    <location>
        <begin position="366"/>
        <end position="390"/>
    </location>
</feature>
<proteinExistence type="predicted"/>
<gene>
    <name evidence="4" type="ORF">CQR46_1178</name>
</gene>
<name>A0A2N3QG86_9BIFI</name>
<dbReference type="SUPFAM" id="SSF56219">
    <property type="entry name" value="DNase I-like"/>
    <property type="match status" value="1"/>
</dbReference>
<sequence length="390" mass="42585">MLIALWIILIVCLLWLALTELPAGWDGHSPLPYLIALTPMLWIAFAALGIASLCMREWGFAACCAAGLIASLMRKTAYWLNDLKSPNTGEAIARKIAERKAREAQTHTQSAQHATRLDDAHDGRFRVLTLNCRFGHANAAEIVRTVRDEDVAVLALQELTEDLVRQLDEAGLAELLPYRQLGDPQASDNGGFNGVWLRVEPAQSTPTGVAIPAADVPAVTLQVSPMRDITFASAHPKSPQRGCREWSEGIIGLGALAHPQQNLAAPDAPAHETVTVILGDLNSSIPHPSFRKLLASGFHDAALDEAKGLHPTFPTWLPWPRIVIDHVIFTDHLHASDVRAVHIDGSDHMALAATLTLQDKHEPVNAAARETWPESLPPLPTKKEREQAQR</sequence>
<protein>
    <submittedName>
        <fullName evidence="4">Endonuclease</fullName>
    </submittedName>
</protein>
<feature type="transmembrane region" description="Helical" evidence="2">
    <location>
        <begin position="33"/>
        <end position="51"/>
    </location>
</feature>
<evidence type="ECO:0000313" key="5">
    <source>
        <dbReference type="Proteomes" id="UP000233730"/>
    </source>
</evidence>
<dbReference type="RefSeq" id="WP_101430025.1">
    <property type="nucleotide sequence ID" value="NZ_PCGZ01000007.1"/>
</dbReference>
<keyword evidence="2" id="KW-1133">Transmembrane helix</keyword>
<accession>A0A2N3QG86</accession>
<feature type="compositionally biased region" description="Basic and acidic residues" evidence="1">
    <location>
        <begin position="381"/>
        <end position="390"/>
    </location>
</feature>
<evidence type="ECO:0000256" key="2">
    <source>
        <dbReference type="SAM" id="Phobius"/>
    </source>
</evidence>
<keyword evidence="4" id="KW-0255">Endonuclease</keyword>
<evidence type="ECO:0000256" key="1">
    <source>
        <dbReference type="SAM" id="MobiDB-lite"/>
    </source>
</evidence>
<keyword evidence="4" id="KW-0378">Hydrolase</keyword>
<evidence type="ECO:0000313" key="4">
    <source>
        <dbReference type="EMBL" id="PKU90175.1"/>
    </source>
</evidence>
<dbReference type="InterPro" id="IPR036691">
    <property type="entry name" value="Endo/exonu/phosph_ase_sf"/>
</dbReference>
<evidence type="ECO:0000259" key="3">
    <source>
        <dbReference type="Pfam" id="PF03372"/>
    </source>
</evidence>
<reference evidence="4 5" key="1">
    <citation type="submission" date="2017-10" db="EMBL/GenBank/DDBJ databases">
        <title>Bifidobacterium genomics.</title>
        <authorList>
            <person name="Lugli G.A."/>
            <person name="Milani C."/>
            <person name="Mancabelli L."/>
        </authorList>
    </citation>
    <scope>NUCLEOTIDE SEQUENCE [LARGE SCALE GENOMIC DNA]</scope>
    <source>
        <strain evidence="4 5">1524B</strain>
    </source>
</reference>
<keyword evidence="2" id="KW-0812">Transmembrane</keyword>
<dbReference type="Proteomes" id="UP000233730">
    <property type="component" value="Unassembled WGS sequence"/>
</dbReference>
<keyword evidence="2" id="KW-0472">Membrane</keyword>
<dbReference type="AlphaFoldDB" id="A0A2N3QG86"/>
<dbReference type="Pfam" id="PF03372">
    <property type="entry name" value="Exo_endo_phos"/>
    <property type="match status" value="1"/>
</dbReference>
<feature type="domain" description="Endonuclease/exonuclease/phosphatase" evidence="3">
    <location>
        <begin position="128"/>
        <end position="348"/>
    </location>
</feature>
<dbReference type="EMBL" id="PCGZ01000007">
    <property type="protein sequence ID" value="PKU90175.1"/>
    <property type="molecule type" value="Genomic_DNA"/>
</dbReference>